<dbReference type="AlphaFoldDB" id="A0A2N3PMW4"/>
<dbReference type="InterPro" id="IPR003672">
    <property type="entry name" value="CobN/Mg_chltase"/>
</dbReference>
<dbReference type="NCBIfam" id="TIGR02257">
    <property type="entry name" value="cobalto_cobN"/>
    <property type="match status" value="1"/>
</dbReference>
<dbReference type="EC" id="6.6.1.2" evidence="1"/>
<dbReference type="EMBL" id="PIUM01000045">
    <property type="protein sequence ID" value="PKU21746.1"/>
    <property type="molecule type" value="Genomic_DNA"/>
</dbReference>
<evidence type="ECO:0000259" key="2">
    <source>
        <dbReference type="Pfam" id="PF02514"/>
    </source>
</evidence>
<protein>
    <recommendedName>
        <fullName evidence="1">Cobaltochelatase subunit CobN</fullName>
        <ecNumber evidence="1">6.6.1.2</ecNumber>
    </recommendedName>
</protein>
<dbReference type="Pfam" id="PF02514">
    <property type="entry name" value="CobN-Mg_chel"/>
    <property type="match status" value="1"/>
</dbReference>
<gene>
    <name evidence="3" type="ORF">CWS72_25235</name>
</gene>
<accession>A0A2N3PMW4</accession>
<proteinExistence type="predicted"/>
<dbReference type="Proteomes" id="UP000233293">
    <property type="component" value="Unassembled WGS sequence"/>
</dbReference>
<dbReference type="CDD" id="cd10150">
    <property type="entry name" value="CobN_like"/>
    <property type="match status" value="1"/>
</dbReference>
<dbReference type="PANTHER" id="PTHR44119">
    <property type="entry name" value="MAGNESIUM-CHELATASE SUBUNIT CHLH, CHLOROPLASTIC"/>
    <property type="match status" value="1"/>
</dbReference>
<dbReference type="InterPro" id="IPR011953">
    <property type="entry name" value="Cobalto_CobN"/>
</dbReference>
<sequence length="1239" mass="133451">MHLLAAKPGSITDGSEAVDLGQTPGDVVFLSAADTELSCLADAKTLVPGFRLRLANLLHLGHPASVDLYVETVVRHARLVVVRLLGGRGYWPYGVEQIAAACRQADIPLAFLPGDDQPDADLASWSSLPAEAGHRLWQYLAHGGRTNAIELLRYAADLIGLPQQSWREPVPLPPAGLYPPGTALADLRAGWSDRAPTALLVIYRALVQAGHTAALDALADALGHRGFNVMPVFVTSLKDGLSVATLLDLQAAAPPDIVLNATGFAVAAPGRPGDSPFAGADCPVLQVIFSGGGESAWRSGSTGLSARDIAMNIALPEVDGRIISRAVSFKVAARRDVETECDIVSARPVADRIAFVADLAANWARLRRKTVDERRIGLILANYPNRDGRLGNGVGLDTPAATAGILAALAAAGYRIVEAPADGAALMTLLQSGATNDLTARAHRTVRETLSLPDYLAFFRTLPDGLRQAITERWGEPEDDPHFVPGELSCGHFVLSAIRFGNAAVGIQPARGYNIDPARSYHDPDLVPPHGYLAFYAWLRDGFRADALVHVGKHGNLEWLPGKSLALSAECFPEAALGPMPHLYPFIVNDPGEGTQAKRRAQAVIIDHLTPPLTRAESYGPLRQLEQLVDEYYEAAALDPRRIKVLTAEILALSRTIGLDEDCGIAPGEATDSALKKLDNHLCELKELQIRDGLHIFGRSPEGEQLTDLLIALARVPRGGEPAQASLLRALANDLRLGFDPLDNDLGDPWSGPKPAPLDAPAPWRTCGDTVERLEILAKAMVDGSREADAAWTGTKTVLDWIERHLRPTIAACGRAEMEGLLKGLAGRFVPPGPSGAPSRGRPDVLPTGRNFYSVDSRTVPTPAAWTLGWKSAGLLIERHLQDHGAWPRTVAISAWGTSNMRTGGDDIAQALALMGVRPCWDSASRRVTGFEIMPLSVLDRPRVDVTLRVSGFFRDAFPGLIDLVDSAARAIAALDESPTDNPLAAHVRAETSRLTASGEDLAEARRRAGFRVFGSKPGAYGAGLQALIDERGWTNASDLARAYVAWGGYAYGDGSAGAAEHGLFERRLQDVEAVIQNQDNREHDLLDSDDYYQFEGGMAAAVRSLSGEAPAVYHPDHSRPETPKIRTLEEEIARVVRGRAANPKWLAGVMRHGYKGAFEMAATLDYLFAFAATTGAVKDHHFEAIFDAYLGDDAVRDFLKENNPAALREMAARFEEAISRNLWRPRRNDTHDLLKGLA</sequence>
<dbReference type="GO" id="GO:0051116">
    <property type="term" value="F:cobaltochelatase activity"/>
    <property type="evidence" value="ECO:0007669"/>
    <property type="project" value="UniProtKB-UniRule"/>
</dbReference>
<name>A0A2N3PMW4_9PROT</name>
<dbReference type="PANTHER" id="PTHR44119:SF4">
    <property type="entry name" value="AEROBIC COBALTOCHELATASE SUBUNIT COBN"/>
    <property type="match status" value="1"/>
</dbReference>
<dbReference type="OrthoDB" id="9757976at2"/>
<keyword evidence="4" id="KW-1185">Reference proteome</keyword>
<feature type="domain" description="CobN/magnesium chelatase" evidence="2">
    <location>
        <begin position="137"/>
        <end position="1229"/>
    </location>
</feature>
<organism evidence="3 4">
    <name type="scientific">Telmatospirillum siberiense</name>
    <dbReference type="NCBI Taxonomy" id="382514"/>
    <lineage>
        <taxon>Bacteria</taxon>
        <taxon>Pseudomonadati</taxon>
        <taxon>Pseudomonadota</taxon>
        <taxon>Alphaproteobacteria</taxon>
        <taxon>Rhodospirillales</taxon>
        <taxon>Rhodospirillaceae</taxon>
        <taxon>Telmatospirillum</taxon>
    </lineage>
</organism>
<evidence type="ECO:0000313" key="4">
    <source>
        <dbReference type="Proteomes" id="UP000233293"/>
    </source>
</evidence>
<dbReference type="RefSeq" id="WP_101253429.1">
    <property type="nucleotide sequence ID" value="NZ_PIUM01000045.1"/>
</dbReference>
<evidence type="ECO:0000256" key="1">
    <source>
        <dbReference type="NCBIfam" id="TIGR02257"/>
    </source>
</evidence>
<dbReference type="GO" id="GO:0009236">
    <property type="term" value="P:cobalamin biosynthetic process"/>
    <property type="evidence" value="ECO:0007669"/>
    <property type="project" value="UniProtKB-UniRule"/>
</dbReference>
<evidence type="ECO:0000313" key="3">
    <source>
        <dbReference type="EMBL" id="PKU21746.1"/>
    </source>
</evidence>
<reference evidence="4" key="1">
    <citation type="submission" date="2017-12" db="EMBL/GenBank/DDBJ databases">
        <title>Draft genome sequence of Telmatospirillum siberiense 26-4b1T, an acidotolerant peatland alphaproteobacterium potentially involved in sulfur cycling.</title>
        <authorList>
            <person name="Hausmann B."/>
            <person name="Pjevac P."/>
            <person name="Schreck K."/>
            <person name="Herbold C.W."/>
            <person name="Daims H."/>
            <person name="Wagner M."/>
            <person name="Pester M."/>
            <person name="Loy A."/>
        </authorList>
    </citation>
    <scope>NUCLEOTIDE SEQUENCE [LARGE SCALE GENOMIC DNA]</scope>
    <source>
        <strain evidence="4">26-4b1</strain>
    </source>
</reference>
<comment type="caution">
    <text evidence="3">The sequence shown here is derived from an EMBL/GenBank/DDBJ whole genome shotgun (WGS) entry which is preliminary data.</text>
</comment>